<protein>
    <recommendedName>
        <fullName evidence="3">CCHC-type domain-containing protein</fullName>
    </recommendedName>
</protein>
<dbReference type="Pfam" id="PF14392">
    <property type="entry name" value="zf-CCHC_4"/>
    <property type="match status" value="1"/>
</dbReference>
<evidence type="ECO:0000313" key="5">
    <source>
        <dbReference type="Proteomes" id="UP001318860"/>
    </source>
</evidence>
<reference evidence="4 5" key="1">
    <citation type="journal article" date="2021" name="Comput. Struct. Biotechnol. J.">
        <title>De novo genome assembly of the potent medicinal plant Rehmannia glutinosa using nanopore technology.</title>
        <authorList>
            <person name="Ma L."/>
            <person name="Dong C."/>
            <person name="Song C."/>
            <person name="Wang X."/>
            <person name="Zheng X."/>
            <person name="Niu Y."/>
            <person name="Chen S."/>
            <person name="Feng W."/>
        </authorList>
    </citation>
    <scope>NUCLEOTIDE SEQUENCE [LARGE SCALE GENOMIC DNA]</scope>
    <source>
        <strain evidence="4">DH-2019</strain>
    </source>
</reference>
<dbReference type="Proteomes" id="UP001318860">
    <property type="component" value="Unassembled WGS sequence"/>
</dbReference>
<sequence>MSTLSLSLLCGLCNHLMDEELSNIYAKLTLGEEEKSSLNADTFHIQASNISSSLVGKIIAPRIINIDQISSLFRKLWNPRGSLHCKALHDNVVLFSFSDAVDRKRVQLGAPWLLDRYLMPYEQRLCKICGQLHRLFLDVDSVTTGSVVGKFLRVRCEIDISKPLRRVVNIHFQGKKLLISLKYECLPDFCFFCGRIGHIAKDCDLRIMNVPQQNDGFEYGIWLRVSSTISPFFLLTTNPVVPRNQTLLTPTANPPQLTNHSSPANHKSHTHPTTSITNIILTPDNNTTVVPNSGSPSLSTLDRLTPSPHNLTTNNNNNITKHVSSLHIPILTHCIPIRSHPSPLYTSSPSSSPPLEPTPHHPLLLEPTPLPTMLRPLLLPFITPTP</sequence>
<accession>A0ABR0U5G8</accession>
<feature type="region of interest" description="Disordered" evidence="2">
    <location>
        <begin position="247"/>
        <end position="272"/>
    </location>
</feature>
<keyword evidence="1" id="KW-0479">Metal-binding</keyword>
<name>A0ABR0U5G8_REHGL</name>
<evidence type="ECO:0000313" key="4">
    <source>
        <dbReference type="EMBL" id="KAK6117763.1"/>
    </source>
</evidence>
<gene>
    <name evidence="4" type="ORF">DH2020_048492</name>
</gene>
<dbReference type="InterPro" id="IPR025558">
    <property type="entry name" value="DUF4283"/>
</dbReference>
<evidence type="ECO:0000256" key="2">
    <source>
        <dbReference type="SAM" id="MobiDB-lite"/>
    </source>
</evidence>
<dbReference type="InterPro" id="IPR040256">
    <property type="entry name" value="At4g02000-like"/>
</dbReference>
<keyword evidence="5" id="KW-1185">Reference proteome</keyword>
<keyword evidence="1" id="KW-0863">Zinc-finger</keyword>
<evidence type="ECO:0000259" key="3">
    <source>
        <dbReference type="PROSITE" id="PS50158"/>
    </source>
</evidence>
<evidence type="ECO:0000256" key="1">
    <source>
        <dbReference type="PROSITE-ProRule" id="PRU00047"/>
    </source>
</evidence>
<keyword evidence="1" id="KW-0862">Zinc</keyword>
<dbReference type="InterPro" id="IPR025836">
    <property type="entry name" value="Zn_knuckle_CX2CX4HX4C"/>
</dbReference>
<feature type="region of interest" description="Disordered" evidence="2">
    <location>
        <begin position="342"/>
        <end position="364"/>
    </location>
</feature>
<dbReference type="SUPFAM" id="SSF57756">
    <property type="entry name" value="Retrovirus zinc finger-like domains"/>
    <property type="match status" value="1"/>
</dbReference>
<comment type="caution">
    <text evidence="4">The sequence shown here is derived from an EMBL/GenBank/DDBJ whole genome shotgun (WGS) entry which is preliminary data.</text>
</comment>
<dbReference type="PROSITE" id="PS50158">
    <property type="entry name" value="ZF_CCHC"/>
    <property type="match status" value="1"/>
</dbReference>
<proteinExistence type="predicted"/>
<organism evidence="4 5">
    <name type="scientific">Rehmannia glutinosa</name>
    <name type="common">Chinese foxglove</name>
    <dbReference type="NCBI Taxonomy" id="99300"/>
    <lineage>
        <taxon>Eukaryota</taxon>
        <taxon>Viridiplantae</taxon>
        <taxon>Streptophyta</taxon>
        <taxon>Embryophyta</taxon>
        <taxon>Tracheophyta</taxon>
        <taxon>Spermatophyta</taxon>
        <taxon>Magnoliopsida</taxon>
        <taxon>eudicotyledons</taxon>
        <taxon>Gunneridae</taxon>
        <taxon>Pentapetalae</taxon>
        <taxon>asterids</taxon>
        <taxon>lamiids</taxon>
        <taxon>Lamiales</taxon>
        <taxon>Orobanchaceae</taxon>
        <taxon>Rehmannieae</taxon>
        <taxon>Rehmannia</taxon>
    </lineage>
</organism>
<dbReference type="PANTHER" id="PTHR31286:SF167">
    <property type="entry name" value="OS09G0268800 PROTEIN"/>
    <property type="match status" value="1"/>
</dbReference>
<dbReference type="Pfam" id="PF14111">
    <property type="entry name" value="DUF4283"/>
    <property type="match status" value="1"/>
</dbReference>
<dbReference type="SMART" id="SM00343">
    <property type="entry name" value="ZnF_C2HC"/>
    <property type="match status" value="1"/>
</dbReference>
<dbReference type="EMBL" id="JABTTQ020003416">
    <property type="protein sequence ID" value="KAK6117763.1"/>
    <property type="molecule type" value="Genomic_DNA"/>
</dbReference>
<dbReference type="InterPro" id="IPR001878">
    <property type="entry name" value="Znf_CCHC"/>
</dbReference>
<dbReference type="InterPro" id="IPR036875">
    <property type="entry name" value="Znf_CCHC_sf"/>
</dbReference>
<dbReference type="PANTHER" id="PTHR31286">
    <property type="entry name" value="GLYCINE-RICH CELL WALL STRUCTURAL PROTEIN 1.8-LIKE"/>
    <property type="match status" value="1"/>
</dbReference>
<feature type="domain" description="CCHC-type" evidence="3">
    <location>
        <begin position="190"/>
        <end position="203"/>
    </location>
</feature>